<name>A0A1B4LDN6_9BURK</name>
<dbReference type="AlphaFoldDB" id="A0A1B4LDN6"/>
<dbReference type="Gene3D" id="1.25.10.10">
    <property type="entry name" value="Leucine-rich Repeat Variant"/>
    <property type="match status" value="1"/>
</dbReference>
<reference evidence="1 2" key="1">
    <citation type="submission" date="2015-12" db="EMBL/GenBank/DDBJ databases">
        <title>Diversity of Burkholderia near neighbor genomes.</title>
        <authorList>
            <person name="Sahl J."/>
            <person name="Wagner D."/>
            <person name="Keim P."/>
        </authorList>
    </citation>
    <scope>NUCLEOTIDE SEQUENCE [LARGE SCALE GENOMIC DNA]</scope>
    <source>
        <strain evidence="1 2">MSMB0783</strain>
    </source>
</reference>
<dbReference type="EMBL" id="CP013420">
    <property type="protein sequence ID" value="AOJ75280.1"/>
    <property type="molecule type" value="Genomic_DNA"/>
</dbReference>
<protein>
    <recommendedName>
        <fullName evidence="3">HEAT repeat domain-containing protein</fullName>
    </recommendedName>
</protein>
<evidence type="ECO:0000313" key="1">
    <source>
        <dbReference type="EMBL" id="AOJ75280.1"/>
    </source>
</evidence>
<dbReference type="InterPro" id="IPR016024">
    <property type="entry name" value="ARM-type_fold"/>
</dbReference>
<sequence>MPPFLDFTKRWLPFFPTGLRHLHDPDPEVARTAWRTAAGLVPTWQRAALARELVRELGRGDKDLKRSLSRALLMLGDDAMAPLDAAAARHTDPAVRVHACASLRLIADPESAFVLDPADAWRAGAPLPYADE</sequence>
<organism evidence="1 2">
    <name type="scientific">Burkholderia ubonensis</name>
    <dbReference type="NCBI Taxonomy" id="101571"/>
    <lineage>
        <taxon>Bacteria</taxon>
        <taxon>Pseudomonadati</taxon>
        <taxon>Pseudomonadota</taxon>
        <taxon>Betaproteobacteria</taxon>
        <taxon>Burkholderiales</taxon>
        <taxon>Burkholderiaceae</taxon>
        <taxon>Burkholderia</taxon>
        <taxon>Burkholderia cepacia complex</taxon>
    </lineage>
</organism>
<dbReference type="Proteomes" id="UP000243680">
    <property type="component" value="Chromosome 1"/>
</dbReference>
<gene>
    <name evidence="1" type="ORF">WJ35_09490</name>
</gene>
<dbReference type="SUPFAM" id="SSF48371">
    <property type="entry name" value="ARM repeat"/>
    <property type="match status" value="1"/>
</dbReference>
<dbReference type="InterPro" id="IPR011989">
    <property type="entry name" value="ARM-like"/>
</dbReference>
<evidence type="ECO:0000313" key="2">
    <source>
        <dbReference type="Proteomes" id="UP000243680"/>
    </source>
</evidence>
<proteinExistence type="predicted"/>
<evidence type="ECO:0008006" key="3">
    <source>
        <dbReference type="Google" id="ProtNLM"/>
    </source>
</evidence>
<accession>A0A1B4LDN6</accession>